<dbReference type="AlphaFoldDB" id="A0A9W6J350"/>
<evidence type="ECO:0000256" key="5">
    <source>
        <dbReference type="SAM" id="Coils"/>
    </source>
</evidence>
<dbReference type="Gene3D" id="1.10.287.470">
    <property type="entry name" value="Helix hairpin bin"/>
    <property type="match status" value="1"/>
</dbReference>
<comment type="similarity">
    <text evidence="1">Belongs to the membrane fusion protein (MFP) (TC 8.A.1) family.</text>
</comment>
<dbReference type="Pfam" id="PF25878">
    <property type="entry name" value="HH_AAEA_pHBA"/>
    <property type="match status" value="1"/>
</dbReference>
<evidence type="ECO:0000256" key="2">
    <source>
        <dbReference type="ARBA" id="ARBA00022692"/>
    </source>
</evidence>
<evidence type="ECO:0000256" key="4">
    <source>
        <dbReference type="ARBA" id="ARBA00023136"/>
    </source>
</evidence>
<keyword evidence="4" id="KW-0472">Membrane</keyword>
<keyword evidence="9" id="KW-1185">Reference proteome</keyword>
<name>A0A9W6J350_9HYPH</name>
<feature type="coiled-coil region" evidence="5">
    <location>
        <begin position="119"/>
        <end position="157"/>
    </location>
</feature>
<dbReference type="Gene3D" id="2.40.30.170">
    <property type="match status" value="1"/>
</dbReference>
<dbReference type="RefSeq" id="WP_271168668.1">
    <property type="nucleotide sequence ID" value="NZ_BSFI01000008.1"/>
</dbReference>
<dbReference type="GO" id="GO:0016020">
    <property type="term" value="C:membrane"/>
    <property type="evidence" value="ECO:0007669"/>
    <property type="project" value="InterPro"/>
</dbReference>
<dbReference type="Proteomes" id="UP001143372">
    <property type="component" value="Unassembled WGS sequence"/>
</dbReference>
<gene>
    <name evidence="8" type="ORF">GCM10008179_20670</name>
</gene>
<dbReference type="InterPro" id="IPR050393">
    <property type="entry name" value="MFP_Efflux_Pump"/>
</dbReference>
<dbReference type="Pfam" id="PF25963">
    <property type="entry name" value="Beta-barrel_AAEA"/>
    <property type="match status" value="1"/>
</dbReference>
<keyword evidence="3" id="KW-1133">Transmembrane helix</keyword>
<keyword evidence="5" id="KW-0175">Coiled coil</keyword>
<organism evidence="8 9">
    <name type="scientific">Hansschlegelia plantiphila</name>
    <dbReference type="NCBI Taxonomy" id="374655"/>
    <lineage>
        <taxon>Bacteria</taxon>
        <taxon>Pseudomonadati</taxon>
        <taxon>Pseudomonadota</taxon>
        <taxon>Alphaproteobacteria</taxon>
        <taxon>Hyphomicrobiales</taxon>
        <taxon>Methylopilaceae</taxon>
        <taxon>Hansschlegelia</taxon>
    </lineage>
</organism>
<feature type="domain" description="p-hydroxybenzoic acid efflux pump subunit AaeA-like beta-barrel" evidence="7">
    <location>
        <begin position="189"/>
        <end position="286"/>
    </location>
</feature>
<sequence>MPSLKRSLGVVVTLAAVGLAVVAGVYAWRVYVDTPWTRDGRVRADVVQLAPDVAGPVSDLRVGDNQQVRKGDVLFVIDQARFRLALDIAKATEAGRASDLDQKRREAERRDRLTTAALSEEAREQAHNALDAADAALRKAIAQRQTAELNLERSEVRSPVNGYVTNLLLKAGDYVTAGKAVIAIVDSDSFYVAGYFEETKVRLIREGDAATVRLMGHSEDIRGKVQSVARAIVDRDNALGSDLTANVNPSFSWVRLAQRVPVRIALENVPPDVRLTAGLTATVVVTPSGP</sequence>
<evidence type="ECO:0000313" key="8">
    <source>
        <dbReference type="EMBL" id="GLK68429.1"/>
    </source>
</evidence>
<dbReference type="PANTHER" id="PTHR30367">
    <property type="entry name" value="P-HYDROXYBENZOIC ACID EFFLUX PUMP SUBUNIT AAEA-RELATED"/>
    <property type="match status" value="1"/>
</dbReference>
<dbReference type="InterPro" id="IPR058634">
    <property type="entry name" value="AaeA-lik-b-barrel"/>
</dbReference>
<dbReference type="InterPro" id="IPR006143">
    <property type="entry name" value="RND_pump_MFP"/>
</dbReference>
<comment type="caution">
    <text evidence="8">The sequence shown here is derived from an EMBL/GenBank/DDBJ whole genome shotgun (WGS) entry which is preliminary data.</text>
</comment>
<dbReference type="Gene3D" id="2.40.50.100">
    <property type="match status" value="1"/>
</dbReference>
<dbReference type="GO" id="GO:0022857">
    <property type="term" value="F:transmembrane transporter activity"/>
    <property type="evidence" value="ECO:0007669"/>
    <property type="project" value="InterPro"/>
</dbReference>
<evidence type="ECO:0000256" key="3">
    <source>
        <dbReference type="ARBA" id="ARBA00022989"/>
    </source>
</evidence>
<keyword evidence="2" id="KW-0812">Transmembrane</keyword>
<dbReference type="SUPFAM" id="SSF111369">
    <property type="entry name" value="HlyD-like secretion proteins"/>
    <property type="match status" value="1"/>
</dbReference>
<dbReference type="NCBIfam" id="TIGR01730">
    <property type="entry name" value="RND_mfp"/>
    <property type="match status" value="1"/>
</dbReference>
<feature type="domain" description="p-hydroxybenzoic acid efflux pump subunit AaeA alpha-helical hairpin" evidence="6">
    <location>
        <begin position="80"/>
        <end position="152"/>
    </location>
</feature>
<evidence type="ECO:0000259" key="6">
    <source>
        <dbReference type="Pfam" id="PF25878"/>
    </source>
</evidence>
<dbReference type="InterPro" id="IPR058632">
    <property type="entry name" value="HH_AaeA"/>
</dbReference>
<evidence type="ECO:0000259" key="7">
    <source>
        <dbReference type="Pfam" id="PF25963"/>
    </source>
</evidence>
<evidence type="ECO:0008006" key="10">
    <source>
        <dbReference type="Google" id="ProtNLM"/>
    </source>
</evidence>
<reference evidence="8" key="1">
    <citation type="journal article" date="2014" name="Int. J. Syst. Evol. Microbiol.">
        <title>Complete genome sequence of Corynebacterium casei LMG S-19264T (=DSM 44701T), isolated from a smear-ripened cheese.</title>
        <authorList>
            <consortium name="US DOE Joint Genome Institute (JGI-PGF)"/>
            <person name="Walter F."/>
            <person name="Albersmeier A."/>
            <person name="Kalinowski J."/>
            <person name="Ruckert C."/>
        </authorList>
    </citation>
    <scope>NUCLEOTIDE SEQUENCE</scope>
    <source>
        <strain evidence="8">VKM B-2347</strain>
    </source>
</reference>
<accession>A0A9W6J350</accession>
<proteinExistence type="inferred from homology"/>
<evidence type="ECO:0000313" key="9">
    <source>
        <dbReference type="Proteomes" id="UP001143372"/>
    </source>
</evidence>
<dbReference type="EMBL" id="BSFI01000008">
    <property type="protein sequence ID" value="GLK68429.1"/>
    <property type="molecule type" value="Genomic_DNA"/>
</dbReference>
<dbReference type="PANTHER" id="PTHR30367:SF12">
    <property type="entry name" value="P-HYDROXYBENZOIC ACID EFFLUX PUMP SUBUNIT AAEA"/>
    <property type="match status" value="1"/>
</dbReference>
<protein>
    <recommendedName>
        <fullName evidence="10">HlyD family secretion protein</fullName>
    </recommendedName>
</protein>
<evidence type="ECO:0000256" key="1">
    <source>
        <dbReference type="ARBA" id="ARBA00009477"/>
    </source>
</evidence>
<reference evidence="8" key="2">
    <citation type="submission" date="2023-01" db="EMBL/GenBank/DDBJ databases">
        <authorList>
            <person name="Sun Q."/>
            <person name="Evtushenko L."/>
        </authorList>
    </citation>
    <scope>NUCLEOTIDE SEQUENCE</scope>
    <source>
        <strain evidence="8">VKM B-2347</strain>
    </source>
</reference>